<sequence length="41" mass="4512">MSNFNLDQAEVVEMNAFDMNQVDGGDALHYMLAAAILLLLL</sequence>
<evidence type="ECO:0000313" key="1">
    <source>
        <dbReference type="EMBL" id="PRY39272.1"/>
    </source>
</evidence>
<gene>
    <name evidence="1" type="ORF">CLV58_108162</name>
</gene>
<organism evidence="1 2">
    <name type="scientific">Spirosoma oryzae</name>
    <dbReference type="NCBI Taxonomy" id="1469603"/>
    <lineage>
        <taxon>Bacteria</taxon>
        <taxon>Pseudomonadati</taxon>
        <taxon>Bacteroidota</taxon>
        <taxon>Cytophagia</taxon>
        <taxon>Cytophagales</taxon>
        <taxon>Cytophagaceae</taxon>
        <taxon>Spirosoma</taxon>
    </lineage>
</organism>
<dbReference type="Proteomes" id="UP000238375">
    <property type="component" value="Unassembled WGS sequence"/>
</dbReference>
<proteinExistence type="predicted"/>
<evidence type="ECO:0000313" key="2">
    <source>
        <dbReference type="Proteomes" id="UP000238375"/>
    </source>
</evidence>
<dbReference type="EMBL" id="PVTE01000008">
    <property type="protein sequence ID" value="PRY39272.1"/>
    <property type="molecule type" value="Genomic_DNA"/>
</dbReference>
<reference evidence="1 2" key="1">
    <citation type="submission" date="2018-03" db="EMBL/GenBank/DDBJ databases">
        <title>Genomic Encyclopedia of Archaeal and Bacterial Type Strains, Phase II (KMG-II): from individual species to whole genera.</title>
        <authorList>
            <person name="Goeker M."/>
        </authorList>
    </citation>
    <scope>NUCLEOTIDE SEQUENCE [LARGE SCALE GENOMIC DNA]</scope>
    <source>
        <strain evidence="1 2">DSM 28354</strain>
    </source>
</reference>
<protein>
    <submittedName>
        <fullName evidence="1">Uncharacterized protein</fullName>
    </submittedName>
</protein>
<accession>A0A2T0T0T0</accession>
<name>A0A2T0T0T0_9BACT</name>
<comment type="caution">
    <text evidence="1">The sequence shown here is derived from an EMBL/GenBank/DDBJ whole genome shotgun (WGS) entry which is preliminary data.</text>
</comment>
<dbReference type="RefSeq" id="WP_281257904.1">
    <property type="nucleotide sequence ID" value="NZ_PVTE01000008.1"/>
</dbReference>
<dbReference type="AlphaFoldDB" id="A0A2T0T0T0"/>
<keyword evidence="2" id="KW-1185">Reference proteome</keyword>